<proteinExistence type="predicted"/>
<dbReference type="EMBL" id="BPQH01000008">
    <property type="protein sequence ID" value="GJD50189.1"/>
    <property type="molecule type" value="Genomic_DNA"/>
</dbReference>
<organism evidence="4 5">
    <name type="scientific">Methylobacterium crusticola</name>
    <dbReference type="NCBI Taxonomy" id="1697972"/>
    <lineage>
        <taxon>Bacteria</taxon>
        <taxon>Pseudomonadati</taxon>
        <taxon>Pseudomonadota</taxon>
        <taxon>Alphaproteobacteria</taxon>
        <taxon>Hyphomicrobiales</taxon>
        <taxon>Methylobacteriaceae</taxon>
        <taxon>Methylobacterium</taxon>
    </lineage>
</organism>
<sequence length="332" mass="35544">MSQAGTRRIPVVVVCPPRTLLLDVAGPVEVLRKANLVQSRVAFDVAHVGPLARVTSSVGLTLAELAPLPDPLPEGALVILSGTAEEVLGADAPVTPAEREAQARIVAWLRRAVRPGHRLVSICSGALLAARAGLLDGHACTTHHACCAELAALAPAARVLEDRLYVEDGERFTSAGIAAGIDLMLHLVTRLVDPACAVAVARYLVVYLRRAGADPQVSPWLDGRNHLHPAIHRVQDAVSAEPARAWTLEALADLAGTSPRHLSRLFNRHAGMGLPAYVNGLRVALARDLLAQTRLDMERVAERAGFASPRQLRRAWARVHDRPPSRLRGAAR</sequence>
<dbReference type="InterPro" id="IPR052158">
    <property type="entry name" value="INH-QAR"/>
</dbReference>
<evidence type="ECO:0000256" key="2">
    <source>
        <dbReference type="ARBA" id="ARBA00023163"/>
    </source>
</evidence>
<dbReference type="SUPFAM" id="SSF52317">
    <property type="entry name" value="Class I glutamine amidotransferase-like"/>
    <property type="match status" value="1"/>
</dbReference>
<evidence type="ECO:0000256" key="1">
    <source>
        <dbReference type="ARBA" id="ARBA00023015"/>
    </source>
</evidence>
<dbReference type="InterPro" id="IPR029062">
    <property type="entry name" value="Class_I_gatase-like"/>
</dbReference>
<gene>
    <name evidence="4" type="primary">rhaR_4</name>
    <name evidence="4" type="ORF">OPKNFCMD_2926</name>
</gene>
<dbReference type="Gene3D" id="1.10.10.60">
    <property type="entry name" value="Homeodomain-like"/>
    <property type="match status" value="1"/>
</dbReference>
<dbReference type="PANTHER" id="PTHR43130">
    <property type="entry name" value="ARAC-FAMILY TRANSCRIPTIONAL REGULATOR"/>
    <property type="match status" value="1"/>
</dbReference>
<reference evidence="4" key="1">
    <citation type="journal article" date="2021" name="Front. Microbiol.">
        <title>Comprehensive Comparative Genomics and Phenotyping of Methylobacterium Species.</title>
        <authorList>
            <person name="Alessa O."/>
            <person name="Ogura Y."/>
            <person name="Fujitani Y."/>
            <person name="Takami H."/>
            <person name="Hayashi T."/>
            <person name="Sahin N."/>
            <person name="Tani A."/>
        </authorList>
    </citation>
    <scope>NUCLEOTIDE SEQUENCE</scope>
    <source>
        <strain evidence="4">KCTC 52305</strain>
    </source>
</reference>
<dbReference type="SMART" id="SM00342">
    <property type="entry name" value="HTH_ARAC"/>
    <property type="match status" value="1"/>
</dbReference>
<evidence type="ECO:0000313" key="4">
    <source>
        <dbReference type="EMBL" id="GJD50189.1"/>
    </source>
</evidence>
<dbReference type="Pfam" id="PF12833">
    <property type="entry name" value="HTH_18"/>
    <property type="match status" value="1"/>
</dbReference>
<name>A0ABQ4QY97_9HYPH</name>
<dbReference type="SUPFAM" id="SSF46689">
    <property type="entry name" value="Homeodomain-like"/>
    <property type="match status" value="2"/>
</dbReference>
<accession>A0ABQ4QY97</accession>
<evidence type="ECO:0000313" key="5">
    <source>
        <dbReference type="Proteomes" id="UP001055167"/>
    </source>
</evidence>
<keyword evidence="2" id="KW-0804">Transcription</keyword>
<dbReference type="InterPro" id="IPR002818">
    <property type="entry name" value="DJ-1/PfpI"/>
</dbReference>
<feature type="domain" description="HTH araC/xylS-type" evidence="3">
    <location>
        <begin position="232"/>
        <end position="330"/>
    </location>
</feature>
<reference evidence="4" key="2">
    <citation type="submission" date="2021-08" db="EMBL/GenBank/DDBJ databases">
        <authorList>
            <person name="Tani A."/>
            <person name="Ola A."/>
            <person name="Ogura Y."/>
            <person name="Katsura K."/>
            <person name="Hayashi T."/>
        </authorList>
    </citation>
    <scope>NUCLEOTIDE SEQUENCE</scope>
    <source>
        <strain evidence="4">KCTC 52305</strain>
    </source>
</reference>
<keyword evidence="5" id="KW-1185">Reference proteome</keyword>
<protein>
    <submittedName>
        <fullName evidence="4">HTH-type transcriptional activator RhaR</fullName>
    </submittedName>
</protein>
<dbReference type="Proteomes" id="UP001055167">
    <property type="component" value="Unassembled WGS sequence"/>
</dbReference>
<dbReference type="PROSITE" id="PS01124">
    <property type="entry name" value="HTH_ARAC_FAMILY_2"/>
    <property type="match status" value="1"/>
</dbReference>
<evidence type="ECO:0000259" key="3">
    <source>
        <dbReference type="PROSITE" id="PS01124"/>
    </source>
</evidence>
<dbReference type="Gene3D" id="3.40.50.880">
    <property type="match status" value="1"/>
</dbReference>
<comment type="caution">
    <text evidence="4">The sequence shown here is derived from an EMBL/GenBank/DDBJ whole genome shotgun (WGS) entry which is preliminary data.</text>
</comment>
<dbReference type="RefSeq" id="WP_128561864.1">
    <property type="nucleotide sequence ID" value="NZ_BPQH01000008.1"/>
</dbReference>
<dbReference type="InterPro" id="IPR009057">
    <property type="entry name" value="Homeodomain-like_sf"/>
</dbReference>
<dbReference type="PANTHER" id="PTHR43130:SF3">
    <property type="entry name" value="HTH-TYPE TRANSCRIPTIONAL REGULATOR RV1931C"/>
    <property type="match status" value="1"/>
</dbReference>
<dbReference type="InterPro" id="IPR018060">
    <property type="entry name" value="HTH_AraC"/>
</dbReference>
<dbReference type="Pfam" id="PF01965">
    <property type="entry name" value="DJ-1_PfpI"/>
    <property type="match status" value="1"/>
</dbReference>
<keyword evidence="1" id="KW-0805">Transcription regulation</keyword>